<name>A0A191UFV2_9BURK</name>
<evidence type="ECO:0000313" key="2">
    <source>
        <dbReference type="Proteomes" id="UP000078463"/>
    </source>
</evidence>
<accession>A0A191UFV2</accession>
<reference evidence="2" key="1">
    <citation type="submission" date="2016-05" db="EMBL/GenBank/DDBJ databases">
        <title>Polynucleobacter sp. QLW-P1FAT50C-4 genome.</title>
        <authorList>
            <person name="Hahn M.W."/>
        </authorList>
    </citation>
    <scope>NUCLEOTIDE SEQUENCE [LARGE SCALE GENOMIC DNA]</scope>
    <source>
        <strain evidence="2">QLW-P1FAT50C-4</strain>
    </source>
</reference>
<evidence type="ECO:0000313" key="1">
    <source>
        <dbReference type="EMBL" id="ANI99786.1"/>
    </source>
</evidence>
<dbReference type="AlphaFoldDB" id="A0A191UFV2"/>
<gene>
    <name evidence="1" type="ORF">A8O14_06700</name>
</gene>
<dbReference type="Gene3D" id="3.10.450.530">
    <property type="entry name" value="Ribonuclease toxin, BrnT, of type II toxin-antitoxin system"/>
    <property type="match status" value="1"/>
</dbReference>
<dbReference type="OrthoDB" id="9798158at2"/>
<dbReference type="InterPro" id="IPR038573">
    <property type="entry name" value="BrnT_sf"/>
</dbReference>
<sequence length="89" mass="10536">MEITYDWAKNAQNILERNLSFDRVVDFDFETANFTIDKRKDYGEIRRCAIGYLGSRLHSLVFTETPKGIRVISFRKANKRELAIYEQKN</sequence>
<dbReference type="Proteomes" id="UP000078463">
    <property type="component" value="Chromosome"/>
</dbReference>
<evidence type="ECO:0008006" key="3">
    <source>
        <dbReference type="Google" id="ProtNLM"/>
    </source>
</evidence>
<dbReference type="STRING" id="1743168.A8O14_06700"/>
<protein>
    <recommendedName>
        <fullName evidence="3">BrnT family toxin</fullName>
    </recommendedName>
</protein>
<dbReference type="RefSeq" id="WP_068948794.1">
    <property type="nucleotide sequence ID" value="NZ_CP015922.1"/>
</dbReference>
<dbReference type="EMBL" id="CP015922">
    <property type="protein sequence ID" value="ANI99786.1"/>
    <property type="molecule type" value="Genomic_DNA"/>
</dbReference>
<organism evidence="1 2">
    <name type="scientific">Polynucleobacter wuianus</name>
    <dbReference type="NCBI Taxonomy" id="1743168"/>
    <lineage>
        <taxon>Bacteria</taxon>
        <taxon>Pseudomonadati</taxon>
        <taxon>Pseudomonadota</taxon>
        <taxon>Betaproteobacteria</taxon>
        <taxon>Burkholderiales</taxon>
        <taxon>Burkholderiaceae</taxon>
        <taxon>Polynucleobacter</taxon>
    </lineage>
</organism>
<dbReference type="KEGG" id="pwu:A8O14_06700"/>
<proteinExistence type="predicted"/>
<keyword evidence="2" id="KW-1185">Reference proteome</keyword>
<dbReference type="InterPro" id="IPR007460">
    <property type="entry name" value="BrnT_toxin"/>
</dbReference>
<dbReference type="Pfam" id="PF04365">
    <property type="entry name" value="BrnT_toxin"/>
    <property type="match status" value="1"/>
</dbReference>